<dbReference type="KEGG" id="bcop:JD108_09275"/>
<protein>
    <recommendedName>
        <fullName evidence="5">HEXXH motif domain-containing protein</fullName>
    </recommendedName>
</protein>
<organism evidence="1 3">
    <name type="scientific">Brevibacillus composti</name>
    <dbReference type="NCBI Taxonomy" id="2796470"/>
    <lineage>
        <taxon>Bacteria</taxon>
        <taxon>Bacillati</taxon>
        <taxon>Bacillota</taxon>
        <taxon>Bacilli</taxon>
        <taxon>Bacillales</taxon>
        <taxon>Paenibacillaceae</taxon>
        <taxon>Brevibacillus</taxon>
    </lineage>
</organism>
<evidence type="ECO:0000313" key="3">
    <source>
        <dbReference type="Proteomes" id="UP000595847"/>
    </source>
</evidence>
<evidence type="ECO:0000313" key="1">
    <source>
        <dbReference type="EMBL" id="QQE76031.1"/>
    </source>
</evidence>
<dbReference type="Proteomes" id="UP000595847">
    <property type="component" value="Chromosome"/>
</dbReference>
<reference evidence="2" key="2">
    <citation type="submission" date="2021-04" db="EMBL/GenBank/DDBJ databases">
        <title>Brevibacillus composti FJAT-54423, complete genome.</title>
        <authorList>
            <person name="Tang R."/>
        </authorList>
    </citation>
    <scope>NUCLEOTIDE SEQUENCE</scope>
    <source>
        <strain evidence="2">FJAT-54424</strain>
    </source>
</reference>
<evidence type="ECO:0000313" key="2">
    <source>
        <dbReference type="EMBL" id="QUO43058.1"/>
    </source>
</evidence>
<sequence>MGVFTKIDRVELNMLRFMKNHLNHNFNARKLLATNESYLSIPLDELILPQQNFEVDNQLYFLNSKEISCNIKLIADVYGDPLSTVKDNFFHVVNWLQSSNIPHINNGILLDFGSKALVSHLISERMIDEEDTLGDQHLFNQDDQEVIKSNMQKALKLIHMLNPDLHSLINQVIGTICFCRKKGYGGGTVSSLIGLIWFNPQPNWTVIDYAENLIHEFVHNSVFIDDMIHVIFPDTSNLTEKEALTTSTILKIKRPIDKAYHSACVSTALMYYYYLLNDQKRVNAHFQPLRNTLAEIVTKNPKYIASRGNLTVQGMINFSNTLNFESISKSLSCPEPIF</sequence>
<dbReference type="EMBL" id="CP066308">
    <property type="protein sequence ID" value="QQE76031.1"/>
    <property type="molecule type" value="Genomic_DNA"/>
</dbReference>
<gene>
    <name evidence="1" type="ORF">JD108_09275</name>
    <name evidence="2" type="ORF">KDJ56_08965</name>
</gene>
<dbReference type="Proteomes" id="UP000677234">
    <property type="component" value="Chromosome"/>
</dbReference>
<accession>A0A7T5ENW4</accession>
<dbReference type="RefSeq" id="WP_198829540.1">
    <property type="nucleotide sequence ID" value="NZ_CP073708.1"/>
</dbReference>
<evidence type="ECO:0000313" key="4">
    <source>
        <dbReference type="Proteomes" id="UP000677234"/>
    </source>
</evidence>
<dbReference type="NCBIfam" id="TIGR04267">
    <property type="entry name" value="mod_HExxH"/>
    <property type="match status" value="1"/>
</dbReference>
<evidence type="ECO:0008006" key="5">
    <source>
        <dbReference type="Google" id="ProtNLM"/>
    </source>
</evidence>
<keyword evidence="4" id="KW-1185">Reference proteome</keyword>
<reference evidence="1 3" key="1">
    <citation type="submission" date="2020-12" db="EMBL/GenBank/DDBJ databases">
        <title>strain FJAT-54423T represents a novel species of the genus Brevibacillus.</title>
        <authorList>
            <person name="Tang R."/>
        </authorList>
    </citation>
    <scope>NUCLEOTIDE SEQUENCE [LARGE SCALE GENOMIC DNA]</scope>
    <source>
        <strain evidence="1 3">FJAT-54423</strain>
    </source>
</reference>
<dbReference type="EMBL" id="CP073708">
    <property type="protein sequence ID" value="QUO43058.1"/>
    <property type="molecule type" value="Genomic_DNA"/>
</dbReference>
<dbReference type="AlphaFoldDB" id="A0A7T5ENW4"/>
<proteinExistence type="predicted"/>
<dbReference type="InterPro" id="IPR026337">
    <property type="entry name" value="AKG_HExxH"/>
</dbReference>
<name>A0A7T5ENW4_9BACL</name>